<dbReference type="EMBL" id="JAQQWE010000006">
    <property type="protein sequence ID" value="KAK7949241.1"/>
    <property type="molecule type" value="Genomic_DNA"/>
</dbReference>
<dbReference type="RefSeq" id="XP_066698747.1">
    <property type="nucleotide sequence ID" value="XM_066846349.1"/>
</dbReference>
<proteinExistence type="predicted"/>
<gene>
    <name evidence="1" type="ORF">PG986_010127</name>
</gene>
<name>A0ABR1QAW6_9PEZI</name>
<reference evidence="1 2" key="1">
    <citation type="submission" date="2023-01" db="EMBL/GenBank/DDBJ databases">
        <title>Analysis of 21 Apiospora genomes using comparative genomics revels a genus with tremendous synthesis potential of carbohydrate active enzymes and secondary metabolites.</title>
        <authorList>
            <person name="Sorensen T."/>
        </authorList>
    </citation>
    <scope>NUCLEOTIDE SEQUENCE [LARGE SCALE GENOMIC DNA]</scope>
    <source>
        <strain evidence="1 2">CBS 24483</strain>
    </source>
</reference>
<dbReference type="GeneID" id="92079411"/>
<dbReference type="Proteomes" id="UP001391051">
    <property type="component" value="Unassembled WGS sequence"/>
</dbReference>
<organism evidence="1 2">
    <name type="scientific">Apiospora aurea</name>
    <dbReference type="NCBI Taxonomy" id="335848"/>
    <lineage>
        <taxon>Eukaryota</taxon>
        <taxon>Fungi</taxon>
        <taxon>Dikarya</taxon>
        <taxon>Ascomycota</taxon>
        <taxon>Pezizomycotina</taxon>
        <taxon>Sordariomycetes</taxon>
        <taxon>Xylariomycetidae</taxon>
        <taxon>Amphisphaeriales</taxon>
        <taxon>Apiosporaceae</taxon>
        <taxon>Apiospora</taxon>
    </lineage>
</organism>
<evidence type="ECO:0000313" key="2">
    <source>
        <dbReference type="Proteomes" id="UP001391051"/>
    </source>
</evidence>
<sequence>MTTANSSKLHLLVRLDESLVDQLDTNGFHLLSLEKDELSTMTVEGLSGKVLDLLRAIEQKKLVSRFEDPRRQAHCQMRCLEVNPVLYNASRPKRLRMQWPDGTALGRRVCLGYMVDDAAFQTWWEYWQRFKDTELCLHVETDRGASWQ</sequence>
<accession>A0ABR1QAW6</accession>
<keyword evidence="2" id="KW-1185">Reference proteome</keyword>
<comment type="caution">
    <text evidence="1">The sequence shown here is derived from an EMBL/GenBank/DDBJ whole genome shotgun (WGS) entry which is preliminary data.</text>
</comment>
<evidence type="ECO:0000313" key="1">
    <source>
        <dbReference type="EMBL" id="KAK7949241.1"/>
    </source>
</evidence>
<protein>
    <submittedName>
        <fullName evidence="1">Uncharacterized protein</fullName>
    </submittedName>
</protein>